<gene>
    <name evidence="2" type="ORF">C4886_08865</name>
</gene>
<dbReference type="Gene3D" id="2.20.28.30">
    <property type="entry name" value="RNA polymerase ii, chain L"/>
    <property type="match status" value="2"/>
</dbReference>
<accession>A0A367FZM4</accession>
<dbReference type="AlphaFoldDB" id="A0A367FZM4"/>
<dbReference type="RefSeq" id="WP_022426084.1">
    <property type="nucleotide sequence ID" value="NZ_PSQG01000011.1"/>
</dbReference>
<protein>
    <recommendedName>
        <fullName evidence="4">DNA-directed RNA polymerase subunit P</fullName>
    </recommendedName>
</protein>
<dbReference type="PANTHER" id="PTHR37826:SF3">
    <property type="entry name" value="J DOMAIN-CONTAINING PROTEIN"/>
    <property type="match status" value="1"/>
</dbReference>
<organism evidence="2 3">
    <name type="scientific">Blautia obeum</name>
    <dbReference type="NCBI Taxonomy" id="40520"/>
    <lineage>
        <taxon>Bacteria</taxon>
        <taxon>Bacillati</taxon>
        <taxon>Bacillota</taxon>
        <taxon>Clostridia</taxon>
        <taxon>Lachnospirales</taxon>
        <taxon>Lachnospiraceae</taxon>
        <taxon>Blautia</taxon>
    </lineage>
</organism>
<feature type="transmembrane region" description="Helical" evidence="1">
    <location>
        <begin position="339"/>
        <end position="359"/>
    </location>
</feature>
<name>A0A367FZM4_9FIRM</name>
<evidence type="ECO:0008006" key="4">
    <source>
        <dbReference type="Google" id="ProtNLM"/>
    </source>
</evidence>
<reference evidence="2 3" key="1">
    <citation type="submission" date="2018-02" db="EMBL/GenBank/DDBJ databases">
        <title>Complete genome sequencing of Faecalibacterium prausnitzii strains isolated from the human gut.</title>
        <authorList>
            <person name="Fitzgerald B.C."/>
            <person name="Shkoporov A.N."/>
            <person name="Ross P.R."/>
            <person name="Hill C."/>
        </authorList>
    </citation>
    <scope>NUCLEOTIDE SEQUENCE [LARGE SCALE GENOMIC DNA]</scope>
    <source>
        <strain evidence="2 3">APC942/31-1</strain>
    </source>
</reference>
<evidence type="ECO:0000313" key="2">
    <source>
        <dbReference type="EMBL" id="RCH43800.1"/>
    </source>
</evidence>
<keyword evidence="1" id="KW-1133">Transmembrane helix</keyword>
<evidence type="ECO:0000256" key="1">
    <source>
        <dbReference type="SAM" id="Phobius"/>
    </source>
</evidence>
<proteinExistence type="predicted"/>
<dbReference type="PANTHER" id="PTHR37826">
    <property type="entry name" value="FLOTILLIN BAND_7_5 DOMAIN PROTEIN"/>
    <property type="match status" value="1"/>
</dbReference>
<comment type="caution">
    <text evidence="2">The sequence shown here is derived from an EMBL/GenBank/DDBJ whole genome shotgun (WGS) entry which is preliminary data.</text>
</comment>
<evidence type="ECO:0000313" key="3">
    <source>
        <dbReference type="Proteomes" id="UP000253208"/>
    </source>
</evidence>
<dbReference type="Proteomes" id="UP000253208">
    <property type="component" value="Unassembled WGS sequence"/>
</dbReference>
<keyword evidence="1" id="KW-0472">Membrane</keyword>
<sequence length="361" mass="40555">MAKMQEFKCPCCGGSIEFDSSVQKMKCPFCDTEFDVGTLSEYAQTVEEEQPEDMSWSDEAGSEWQDGESEGLRTYVCKSCGGEIVGDANTAATACPFCGSPVVMTGQLSGALKPDYVIPFKLDKKAAKERLKKHLTGKRLLPKAFKSENHISEVKGIYVPFWLYDTDADADIRYRATKTRFWSDSDYDYTETSYYAVHRSGSLGFDHVPVDGSASMENDLMESIEPFDFKEAVDFQTAYLAGYFADKYDVTASECEERANERIRRSTEAAFRDTVRGYASVVPENTSIRLHNGTTKYALYPVWILQTKWKGDNYIFAMNGQTGKFVGNLPTDKNAFARWFLGTTGVVGVITYIILYLIWAL</sequence>
<dbReference type="EMBL" id="PSQG01000011">
    <property type="protein sequence ID" value="RCH43800.1"/>
    <property type="molecule type" value="Genomic_DNA"/>
</dbReference>
<keyword evidence="1" id="KW-0812">Transmembrane</keyword>